<evidence type="ECO:0000313" key="3">
    <source>
        <dbReference type="Proteomes" id="UP000288675"/>
    </source>
</evidence>
<dbReference type="Gene3D" id="3.40.50.300">
    <property type="entry name" value="P-loop containing nucleotide triphosphate hydrolases"/>
    <property type="match status" value="1"/>
</dbReference>
<dbReference type="InterPro" id="IPR039421">
    <property type="entry name" value="Type_1_exporter"/>
</dbReference>
<dbReference type="GO" id="GO:0016887">
    <property type="term" value="F:ATP hydrolysis activity"/>
    <property type="evidence" value="ECO:0007669"/>
    <property type="project" value="InterPro"/>
</dbReference>
<dbReference type="PANTHER" id="PTHR43394:SF1">
    <property type="entry name" value="ATP-BINDING CASSETTE SUB-FAMILY B MEMBER 10, MITOCHONDRIAL"/>
    <property type="match status" value="1"/>
</dbReference>
<evidence type="ECO:0000313" key="2">
    <source>
        <dbReference type="EMBL" id="QAT67453.1"/>
    </source>
</evidence>
<dbReference type="KEGG" id="bgy:BGLY_4434"/>
<reference evidence="2 3" key="1">
    <citation type="submission" date="2019-01" db="EMBL/GenBank/DDBJ databases">
        <title>Genome sequence of Bacillus glycinifermentans SRCM103574.</title>
        <authorList>
            <person name="Kong H.-J."/>
            <person name="Jeong S.-Y."/>
            <person name="Jeong D.-Y."/>
        </authorList>
    </citation>
    <scope>NUCLEOTIDE SEQUENCE [LARGE SCALE GENOMIC DNA]</scope>
    <source>
        <strain evidence="2 3">SRCM103574</strain>
    </source>
</reference>
<dbReference type="InterPro" id="IPR003439">
    <property type="entry name" value="ABC_transporter-like_ATP-bd"/>
</dbReference>
<dbReference type="Proteomes" id="UP000288675">
    <property type="component" value="Chromosome"/>
</dbReference>
<organism evidence="2 3">
    <name type="scientific">Bacillus glycinifermentans</name>
    <dbReference type="NCBI Taxonomy" id="1664069"/>
    <lineage>
        <taxon>Bacteria</taxon>
        <taxon>Bacillati</taxon>
        <taxon>Bacillota</taxon>
        <taxon>Bacilli</taxon>
        <taxon>Bacillales</taxon>
        <taxon>Bacillaceae</taxon>
        <taxon>Bacillus</taxon>
    </lineage>
</organism>
<dbReference type="PROSITE" id="PS00211">
    <property type="entry name" value="ABC_TRANSPORTER_1"/>
    <property type="match status" value="1"/>
</dbReference>
<keyword evidence="2" id="KW-0067">ATP-binding</keyword>
<dbReference type="GO" id="GO:0005524">
    <property type="term" value="F:ATP binding"/>
    <property type="evidence" value="ECO:0007669"/>
    <property type="project" value="UniProtKB-KW"/>
</dbReference>
<name>A0AAJ4D4C2_9BACI</name>
<evidence type="ECO:0000259" key="1">
    <source>
        <dbReference type="PROSITE" id="PS50893"/>
    </source>
</evidence>
<sequence>MRIFRSNATAVFQDFLRYEMSLKLNIGLGEVSSRNDLAKIEKAALFGGVNLFLNKLENGYDTELGRLFGGRNLSGGEWQRVAISRAFMRDESADLFIFDEPSSALDVFIEEEIFDKLSRMTEGKTVIIVSHRLSTARFADHIIFLENGRVIETGTHDELMANQGKYAELYHLQAEKYV</sequence>
<dbReference type="PROSITE" id="PS50893">
    <property type="entry name" value="ABC_TRANSPORTER_2"/>
    <property type="match status" value="1"/>
</dbReference>
<protein>
    <submittedName>
        <fullName evidence="2">ATP-binding cassette domain-containing protein</fullName>
    </submittedName>
</protein>
<dbReference type="GeneID" id="82855527"/>
<proteinExistence type="predicted"/>
<accession>A0AAJ4D4C2</accession>
<dbReference type="SUPFAM" id="SSF52540">
    <property type="entry name" value="P-loop containing nucleoside triphosphate hydrolases"/>
    <property type="match status" value="1"/>
</dbReference>
<dbReference type="InterPro" id="IPR027417">
    <property type="entry name" value="P-loop_NTPase"/>
</dbReference>
<dbReference type="RefSeq" id="WP_046130636.1">
    <property type="nucleotide sequence ID" value="NZ_CP035232.1"/>
</dbReference>
<gene>
    <name evidence="2" type="ORF">EQZ20_22915</name>
</gene>
<keyword evidence="2" id="KW-0547">Nucleotide-binding</keyword>
<feature type="domain" description="ABC transporter" evidence="1">
    <location>
        <begin position="3"/>
        <end position="172"/>
    </location>
</feature>
<dbReference type="InterPro" id="IPR017871">
    <property type="entry name" value="ABC_transporter-like_CS"/>
</dbReference>
<dbReference type="PANTHER" id="PTHR43394">
    <property type="entry name" value="ATP-DEPENDENT PERMEASE MDL1, MITOCHONDRIAL"/>
    <property type="match status" value="1"/>
</dbReference>
<dbReference type="EMBL" id="CP035232">
    <property type="protein sequence ID" value="QAT67453.1"/>
    <property type="molecule type" value="Genomic_DNA"/>
</dbReference>
<dbReference type="AlphaFoldDB" id="A0AAJ4D4C2"/>
<dbReference type="GO" id="GO:0012505">
    <property type="term" value="C:endomembrane system"/>
    <property type="evidence" value="ECO:0007669"/>
    <property type="project" value="UniProtKB-SubCell"/>
</dbReference>
<dbReference type="Pfam" id="PF00005">
    <property type="entry name" value="ABC_tran"/>
    <property type="match status" value="1"/>
</dbReference>
<dbReference type="GO" id="GO:0015421">
    <property type="term" value="F:ABC-type oligopeptide transporter activity"/>
    <property type="evidence" value="ECO:0007669"/>
    <property type="project" value="TreeGrafter"/>
</dbReference>